<feature type="region of interest" description="Disordered" evidence="1">
    <location>
        <begin position="23"/>
        <end position="76"/>
    </location>
</feature>
<feature type="compositionally biased region" description="Basic and acidic residues" evidence="1">
    <location>
        <begin position="48"/>
        <end position="72"/>
    </location>
</feature>
<evidence type="ECO:0000256" key="1">
    <source>
        <dbReference type="SAM" id="MobiDB-lite"/>
    </source>
</evidence>
<proteinExistence type="predicted"/>
<dbReference type="EMBL" id="AVOT02003460">
    <property type="protein sequence ID" value="MBW0473603.1"/>
    <property type="molecule type" value="Genomic_DNA"/>
</dbReference>
<feature type="compositionally biased region" description="Polar residues" evidence="1">
    <location>
        <begin position="28"/>
        <end position="37"/>
    </location>
</feature>
<organism evidence="2 3">
    <name type="scientific">Austropuccinia psidii MF-1</name>
    <dbReference type="NCBI Taxonomy" id="1389203"/>
    <lineage>
        <taxon>Eukaryota</taxon>
        <taxon>Fungi</taxon>
        <taxon>Dikarya</taxon>
        <taxon>Basidiomycota</taxon>
        <taxon>Pucciniomycotina</taxon>
        <taxon>Pucciniomycetes</taxon>
        <taxon>Pucciniales</taxon>
        <taxon>Sphaerophragmiaceae</taxon>
        <taxon>Austropuccinia</taxon>
    </lineage>
</organism>
<dbReference type="Proteomes" id="UP000765509">
    <property type="component" value="Unassembled WGS sequence"/>
</dbReference>
<evidence type="ECO:0000313" key="2">
    <source>
        <dbReference type="EMBL" id="MBW0473603.1"/>
    </source>
</evidence>
<reference evidence="2" key="1">
    <citation type="submission" date="2021-03" db="EMBL/GenBank/DDBJ databases">
        <title>Draft genome sequence of rust myrtle Austropuccinia psidii MF-1, a brazilian biotype.</title>
        <authorList>
            <person name="Quecine M.C."/>
            <person name="Pachon D.M.R."/>
            <person name="Bonatelli M.L."/>
            <person name="Correr F.H."/>
            <person name="Franceschini L.M."/>
            <person name="Leite T.F."/>
            <person name="Margarido G.R.A."/>
            <person name="Almeida C.A."/>
            <person name="Ferrarezi J.A."/>
            <person name="Labate C.A."/>
        </authorList>
    </citation>
    <scope>NUCLEOTIDE SEQUENCE</scope>
    <source>
        <strain evidence="2">MF-1</strain>
    </source>
</reference>
<protein>
    <submittedName>
        <fullName evidence="2">Uncharacterized protein</fullName>
    </submittedName>
</protein>
<sequence>MPRNLIIFLETIFSQSRRFNVAQRTHRSQGSETQLRGTNGVRKRSVARGRDNTKHSRISLRREASIEKREESFEAQTEGLLDSYAPFVMEEDWHNEAVATEEN</sequence>
<gene>
    <name evidence="2" type="ORF">O181_013318</name>
</gene>
<evidence type="ECO:0000313" key="3">
    <source>
        <dbReference type="Proteomes" id="UP000765509"/>
    </source>
</evidence>
<comment type="caution">
    <text evidence="2">The sequence shown here is derived from an EMBL/GenBank/DDBJ whole genome shotgun (WGS) entry which is preliminary data.</text>
</comment>
<name>A0A9Q3GN01_9BASI</name>
<dbReference type="AlphaFoldDB" id="A0A9Q3GN01"/>
<keyword evidence="3" id="KW-1185">Reference proteome</keyword>
<accession>A0A9Q3GN01</accession>